<accession>A0ABW2VA95</accession>
<evidence type="ECO:0000313" key="2">
    <source>
        <dbReference type="Proteomes" id="UP001596528"/>
    </source>
</evidence>
<organism evidence="1 2">
    <name type="scientific">Paenibacillus thermoaerophilus</name>
    <dbReference type="NCBI Taxonomy" id="1215385"/>
    <lineage>
        <taxon>Bacteria</taxon>
        <taxon>Bacillati</taxon>
        <taxon>Bacillota</taxon>
        <taxon>Bacilli</taxon>
        <taxon>Bacillales</taxon>
        <taxon>Paenibacillaceae</taxon>
        <taxon>Paenibacillus</taxon>
    </lineage>
</organism>
<dbReference type="Proteomes" id="UP001596528">
    <property type="component" value="Unassembled WGS sequence"/>
</dbReference>
<protein>
    <submittedName>
        <fullName evidence="1">Uncharacterized protein</fullName>
    </submittedName>
</protein>
<proteinExistence type="predicted"/>
<reference evidence="2" key="1">
    <citation type="journal article" date="2019" name="Int. J. Syst. Evol. Microbiol.">
        <title>The Global Catalogue of Microorganisms (GCM) 10K type strain sequencing project: providing services to taxonomists for standard genome sequencing and annotation.</title>
        <authorList>
            <consortium name="The Broad Institute Genomics Platform"/>
            <consortium name="The Broad Institute Genome Sequencing Center for Infectious Disease"/>
            <person name="Wu L."/>
            <person name="Ma J."/>
        </authorList>
    </citation>
    <scope>NUCLEOTIDE SEQUENCE [LARGE SCALE GENOMIC DNA]</scope>
    <source>
        <strain evidence="2">JCM 18657</strain>
    </source>
</reference>
<evidence type="ECO:0000313" key="1">
    <source>
        <dbReference type="EMBL" id="MFC7751577.1"/>
    </source>
</evidence>
<dbReference type="RefSeq" id="WP_379253393.1">
    <property type="nucleotide sequence ID" value="NZ_JBHTGQ010000049.1"/>
</dbReference>
<sequence>MTMTGSNLHPRKIKSDEDWVHLTYDVIHDDAIDKLMIRYRDQEPKEAAIVETGKGRIWYRFSDTPVNADPEVTRIYKDGTAVTGWY</sequence>
<dbReference type="EMBL" id="JBHTGQ010000049">
    <property type="protein sequence ID" value="MFC7751577.1"/>
    <property type="molecule type" value="Genomic_DNA"/>
</dbReference>
<name>A0ABW2VA95_9BACL</name>
<comment type="caution">
    <text evidence="1">The sequence shown here is derived from an EMBL/GenBank/DDBJ whole genome shotgun (WGS) entry which is preliminary data.</text>
</comment>
<gene>
    <name evidence="1" type="ORF">ACFQWB_16800</name>
</gene>
<keyword evidence="2" id="KW-1185">Reference proteome</keyword>